<evidence type="ECO:0000256" key="1">
    <source>
        <dbReference type="SAM" id="Phobius"/>
    </source>
</evidence>
<dbReference type="Proteomes" id="UP001430306">
    <property type="component" value="Unassembled WGS sequence"/>
</dbReference>
<name>A0ABS8NKK5_9BACT</name>
<reference evidence="2" key="1">
    <citation type="submission" date="2021-11" db="EMBL/GenBank/DDBJ databases">
        <title>Genome sequence.</title>
        <authorList>
            <person name="Sun Q."/>
        </authorList>
    </citation>
    <scope>NUCLEOTIDE SEQUENCE</scope>
    <source>
        <strain evidence="2">JC740</strain>
    </source>
</reference>
<sequence length="806" mass="90289">MNDTLITTDDWSNHLVWGAPEWLIPATIFGVILTIAIAWSYFRSRGSVPLRLLAAGLKLLAVALMLLCLLQPMWRGERPRPQANLFPILVDTSQSMQLQDADADQSRGDTFAQALADGSPWRTELERTFDVRLFGADSQLSRLSDMDSLDFSGQQSLLQTAIDTIVQRMDGRPVAGALLFSDGNLTDADSGRLQVQSPFPIYPVLSENRNSPTDLKLQSVSVTQSDFETSPMTVRADVMATGIANEDAVVQLLNADGRVVQEQTIRLEEEGKQQSATFRFRPEQAGTQFYRVVTFTPAQRAAIRTRIDEDDVWLTAPTDDEATLRNNQQWIDVQPRRGPFRILYLAGRPNWDFKFLRRALQSDAETQLVGLLRIADKEPKFSFRDKGVNSSNPLFAGLGEDEEETREQYDEAVMIRLGVKESEELSQGFPETSEELYGYHGIILDDIEPEFFTQDQMLLLRQFVSLRGGGLLMLGGQESFDDDSFTTSPLGELSPVYGPRNRSDSPAAAGKWSITREGMLLPWQRLRETTAAEKIRLQQMPAFRIAHELGDIKPGAIELAQLQTASGQTGPAFVTQRFGKGRTAAMPIGDFWRWSMRRSEEQSTGQDNDDPAQAWRQIARWLVGEVPRRVQLSMEPVASNGSMQLRASVFDEDYLPMENATVTMNVIGEDGKPIALSARPNADELGIYDATFVSREAGRFQVSVEAKAADQSFIGQDEGGWVSDPGREETQTLTWNEDWLNQLATDTGGEVLRLSDLQAFVNDLPNREIPVTETWVYPLWHQTWVMLLAMACLCGEWGLRRWKGLA</sequence>
<dbReference type="PANTHER" id="PTHR37947">
    <property type="entry name" value="BLL2462 PROTEIN"/>
    <property type="match status" value="1"/>
</dbReference>
<keyword evidence="1" id="KW-0812">Transmembrane</keyword>
<proteinExistence type="predicted"/>
<dbReference type="RefSeq" id="WP_230275199.1">
    <property type="nucleotide sequence ID" value="NZ_JAJKFW010000025.1"/>
</dbReference>
<keyword evidence="1" id="KW-0472">Membrane</keyword>
<comment type="caution">
    <text evidence="2">The sequence shown here is derived from an EMBL/GenBank/DDBJ whole genome shotgun (WGS) entry which is preliminary data.</text>
</comment>
<accession>A0ABS8NKK5</accession>
<evidence type="ECO:0000313" key="3">
    <source>
        <dbReference type="Proteomes" id="UP001430306"/>
    </source>
</evidence>
<evidence type="ECO:0000313" key="2">
    <source>
        <dbReference type="EMBL" id="MCC9644101.1"/>
    </source>
</evidence>
<evidence type="ECO:0008006" key="4">
    <source>
        <dbReference type="Google" id="ProtNLM"/>
    </source>
</evidence>
<organism evidence="2 3">
    <name type="scientific">Rhodopirellula halodulae</name>
    <dbReference type="NCBI Taxonomy" id="2894198"/>
    <lineage>
        <taxon>Bacteria</taxon>
        <taxon>Pseudomonadati</taxon>
        <taxon>Planctomycetota</taxon>
        <taxon>Planctomycetia</taxon>
        <taxon>Pirellulales</taxon>
        <taxon>Pirellulaceae</taxon>
        <taxon>Rhodopirellula</taxon>
    </lineage>
</organism>
<dbReference type="InterPro" id="IPR029062">
    <property type="entry name" value="Class_I_gatase-like"/>
</dbReference>
<gene>
    <name evidence="2" type="ORF">LOC71_17600</name>
</gene>
<keyword evidence="3" id="KW-1185">Reference proteome</keyword>
<dbReference type="SUPFAM" id="SSF52317">
    <property type="entry name" value="Class I glutamine amidotransferase-like"/>
    <property type="match status" value="1"/>
</dbReference>
<keyword evidence="1" id="KW-1133">Transmembrane helix</keyword>
<protein>
    <recommendedName>
        <fullName evidence="4">Glutamine amidotransferase domain-containing protein</fullName>
    </recommendedName>
</protein>
<dbReference type="PANTHER" id="PTHR37947:SF1">
    <property type="entry name" value="BLL2462 PROTEIN"/>
    <property type="match status" value="1"/>
</dbReference>
<dbReference type="Gene3D" id="3.40.50.880">
    <property type="match status" value="1"/>
</dbReference>
<dbReference type="EMBL" id="JAJKFW010000025">
    <property type="protein sequence ID" value="MCC9644101.1"/>
    <property type="molecule type" value="Genomic_DNA"/>
</dbReference>
<feature type="transmembrane region" description="Helical" evidence="1">
    <location>
        <begin position="22"/>
        <end position="42"/>
    </location>
</feature>
<feature type="transmembrane region" description="Helical" evidence="1">
    <location>
        <begin position="54"/>
        <end position="74"/>
    </location>
</feature>